<evidence type="ECO:0008006" key="3">
    <source>
        <dbReference type="Google" id="ProtNLM"/>
    </source>
</evidence>
<dbReference type="EMBL" id="BMXS01000017">
    <property type="protein sequence ID" value="GGY01033.1"/>
    <property type="molecule type" value="Genomic_DNA"/>
</dbReference>
<comment type="caution">
    <text evidence="1">The sequence shown here is derived from an EMBL/GenBank/DDBJ whole genome shotgun (WGS) entry which is preliminary data.</text>
</comment>
<sequence length="66" mass="7606">MPLIESLWLQYGPSMRYICMRWGASHIADDYHREVTLALSRGDEEVFCQAIAADIEQGMQLLSQME</sequence>
<protein>
    <recommendedName>
        <fullName evidence="3">FCD domain-containing protein</fullName>
    </recommendedName>
</protein>
<evidence type="ECO:0000313" key="2">
    <source>
        <dbReference type="Proteomes" id="UP000653056"/>
    </source>
</evidence>
<accession>A0ABQ2Z2T5</accession>
<keyword evidence="2" id="KW-1185">Reference proteome</keyword>
<gene>
    <name evidence="1" type="ORF">GCM10007160_31120</name>
</gene>
<dbReference type="Proteomes" id="UP000653056">
    <property type="component" value="Unassembled WGS sequence"/>
</dbReference>
<dbReference type="RefSeq" id="WP_189470796.1">
    <property type="nucleotide sequence ID" value="NZ_BMXS01000017.1"/>
</dbReference>
<organism evidence="1 2">
    <name type="scientific">Litchfieldella qijiaojingensis</name>
    <dbReference type="NCBI Taxonomy" id="980347"/>
    <lineage>
        <taxon>Bacteria</taxon>
        <taxon>Pseudomonadati</taxon>
        <taxon>Pseudomonadota</taxon>
        <taxon>Gammaproteobacteria</taxon>
        <taxon>Oceanospirillales</taxon>
        <taxon>Halomonadaceae</taxon>
        <taxon>Litchfieldella</taxon>
    </lineage>
</organism>
<proteinExistence type="predicted"/>
<evidence type="ECO:0000313" key="1">
    <source>
        <dbReference type="EMBL" id="GGY01033.1"/>
    </source>
</evidence>
<name>A0ABQ2Z2T5_9GAMM</name>
<reference evidence="2" key="1">
    <citation type="journal article" date="2019" name="Int. J. Syst. Evol. Microbiol.">
        <title>The Global Catalogue of Microorganisms (GCM) 10K type strain sequencing project: providing services to taxonomists for standard genome sequencing and annotation.</title>
        <authorList>
            <consortium name="The Broad Institute Genomics Platform"/>
            <consortium name="The Broad Institute Genome Sequencing Center for Infectious Disease"/>
            <person name="Wu L."/>
            <person name="Ma J."/>
        </authorList>
    </citation>
    <scope>NUCLEOTIDE SEQUENCE [LARGE SCALE GENOMIC DNA]</scope>
    <source>
        <strain evidence="2">KCTC 22228</strain>
    </source>
</reference>